<keyword evidence="1" id="KW-0285">Flavoprotein</keyword>
<dbReference type="PANTHER" id="PTHR47354">
    <property type="entry name" value="NADH OXIDOREDUCTASE HCR"/>
    <property type="match status" value="1"/>
</dbReference>
<dbReference type="SUPFAM" id="SSF54292">
    <property type="entry name" value="2Fe-2S ferredoxin-like"/>
    <property type="match status" value="1"/>
</dbReference>
<evidence type="ECO:0000256" key="1">
    <source>
        <dbReference type="ARBA" id="ARBA00022630"/>
    </source>
</evidence>
<dbReference type="AlphaFoldDB" id="A0A356W8T0"/>
<feature type="domain" description="FAD-binding FR-type" evidence="9">
    <location>
        <begin position="24"/>
        <end position="126"/>
    </location>
</feature>
<protein>
    <submittedName>
        <fullName evidence="10">Oxidoreductase</fullName>
    </submittedName>
</protein>
<dbReference type="InterPro" id="IPR039261">
    <property type="entry name" value="FNR_nucleotide-bd"/>
</dbReference>
<dbReference type="PRINTS" id="PR00409">
    <property type="entry name" value="PHDIOXRDTASE"/>
</dbReference>
<dbReference type="InterPro" id="IPR017938">
    <property type="entry name" value="Riboflavin_synthase-like_b-brl"/>
</dbReference>
<name>A0A356W8T0_9PROT</name>
<evidence type="ECO:0000259" key="9">
    <source>
        <dbReference type="PROSITE" id="PS51384"/>
    </source>
</evidence>
<proteinExistence type="predicted"/>
<evidence type="ECO:0000259" key="8">
    <source>
        <dbReference type="PROSITE" id="PS51085"/>
    </source>
</evidence>
<feature type="domain" description="2Fe-2S ferredoxin-type" evidence="8">
    <location>
        <begin position="258"/>
        <end position="341"/>
    </location>
</feature>
<dbReference type="GO" id="GO:0051537">
    <property type="term" value="F:2 iron, 2 sulfur cluster binding"/>
    <property type="evidence" value="ECO:0007669"/>
    <property type="project" value="UniProtKB-KW"/>
</dbReference>
<evidence type="ECO:0000256" key="5">
    <source>
        <dbReference type="ARBA" id="ARBA00023004"/>
    </source>
</evidence>
<organism evidence="10 11">
    <name type="scientific">Hyphomonas atlantica</name>
    <dbReference type="NCBI Taxonomy" id="1280948"/>
    <lineage>
        <taxon>Bacteria</taxon>
        <taxon>Pseudomonadati</taxon>
        <taxon>Pseudomonadota</taxon>
        <taxon>Alphaproteobacteria</taxon>
        <taxon>Hyphomonadales</taxon>
        <taxon>Hyphomonadaceae</taxon>
        <taxon>Hyphomonas</taxon>
    </lineage>
</organism>
<dbReference type="SUPFAM" id="SSF52343">
    <property type="entry name" value="Ferredoxin reductase-like, C-terminal NADP-linked domain"/>
    <property type="match status" value="1"/>
</dbReference>
<evidence type="ECO:0000313" key="11">
    <source>
        <dbReference type="Proteomes" id="UP000263957"/>
    </source>
</evidence>
<dbReference type="InterPro" id="IPR012675">
    <property type="entry name" value="Beta-grasp_dom_sf"/>
</dbReference>
<dbReference type="GO" id="GO:0046872">
    <property type="term" value="F:metal ion binding"/>
    <property type="evidence" value="ECO:0007669"/>
    <property type="project" value="UniProtKB-KW"/>
</dbReference>
<accession>A0A356W8T0</accession>
<gene>
    <name evidence="10" type="ORF">DD728_11145</name>
</gene>
<comment type="caution">
    <text evidence="10">The sequence shown here is derived from an EMBL/GenBank/DDBJ whole genome shotgun (WGS) entry which is preliminary data.</text>
</comment>
<dbReference type="PROSITE" id="PS51384">
    <property type="entry name" value="FAD_FR"/>
    <property type="match status" value="1"/>
</dbReference>
<dbReference type="InterPro" id="IPR050415">
    <property type="entry name" value="MRET"/>
</dbReference>
<evidence type="ECO:0000256" key="2">
    <source>
        <dbReference type="ARBA" id="ARBA00022714"/>
    </source>
</evidence>
<dbReference type="InterPro" id="IPR006058">
    <property type="entry name" value="2Fe2S_fd_BS"/>
</dbReference>
<dbReference type="InterPro" id="IPR017927">
    <property type="entry name" value="FAD-bd_FR_type"/>
</dbReference>
<dbReference type="EMBL" id="DOGS01000225">
    <property type="protein sequence ID" value="HBQ49415.1"/>
    <property type="molecule type" value="Genomic_DNA"/>
</dbReference>
<dbReference type="PROSITE" id="PS51085">
    <property type="entry name" value="2FE2S_FER_2"/>
    <property type="match status" value="1"/>
</dbReference>
<keyword evidence="2" id="KW-0001">2Fe-2S</keyword>
<dbReference type="InterPro" id="IPR001041">
    <property type="entry name" value="2Fe-2S_ferredoxin-type"/>
</dbReference>
<feature type="region of interest" description="Disordered" evidence="7">
    <location>
        <begin position="1"/>
        <end position="22"/>
    </location>
</feature>
<evidence type="ECO:0000256" key="6">
    <source>
        <dbReference type="ARBA" id="ARBA00023014"/>
    </source>
</evidence>
<dbReference type="Gene3D" id="3.10.20.30">
    <property type="match status" value="1"/>
</dbReference>
<keyword evidence="3" id="KW-0479">Metal-binding</keyword>
<keyword evidence="6" id="KW-0411">Iron-sulfur</keyword>
<dbReference type="PROSITE" id="PS00197">
    <property type="entry name" value="2FE2S_FER_1"/>
    <property type="match status" value="1"/>
</dbReference>
<dbReference type="InterPro" id="IPR036010">
    <property type="entry name" value="2Fe-2S_ferredoxin-like_sf"/>
</dbReference>
<sequence>MDAPTLTDSTQSGAIDTTPSAGPKAPLSLRLNAVTYEAEDILGFEFVHPTGAPLPAYTAGAHVDVQIADGLIRQYSLAGDPADRGRYLIAVLNDPASRGGSRAMHETLRPGQLVKVSEPRNLFPLAADAERHMLLAGGIGVTPMMAIIEELERRSADWELHYCTRAPEKTAFASRLAPHVAAGRAHIHHDGGDPAKGLDIKGLLKSPAPGTHLYYCGPTGFMTAVAEAAAAWPDGTVHFEYFAAPVGDKPDAGDNQAFQIQIRRTGEILEVPADKTIVDVLRNAGHYIDTSCEDGFCGTCLTPFSGGEPDHRDTVLDDADRKRYVLICCSRAKTSPLILDL</sequence>
<dbReference type="GO" id="GO:0016491">
    <property type="term" value="F:oxidoreductase activity"/>
    <property type="evidence" value="ECO:0007669"/>
    <property type="project" value="UniProtKB-KW"/>
</dbReference>
<dbReference type="PANTHER" id="PTHR47354:SF1">
    <property type="entry name" value="CARNITINE MONOOXYGENASE REDUCTASE SUBUNIT"/>
    <property type="match status" value="1"/>
</dbReference>
<dbReference type="Pfam" id="PF00111">
    <property type="entry name" value="Fer2"/>
    <property type="match status" value="1"/>
</dbReference>
<evidence type="ECO:0000313" key="10">
    <source>
        <dbReference type="EMBL" id="HBQ49415.1"/>
    </source>
</evidence>
<evidence type="ECO:0000256" key="4">
    <source>
        <dbReference type="ARBA" id="ARBA00023002"/>
    </source>
</evidence>
<dbReference type="Proteomes" id="UP000263957">
    <property type="component" value="Unassembled WGS sequence"/>
</dbReference>
<evidence type="ECO:0000256" key="3">
    <source>
        <dbReference type="ARBA" id="ARBA00022723"/>
    </source>
</evidence>
<feature type="compositionally biased region" description="Polar residues" evidence="7">
    <location>
        <begin position="1"/>
        <end position="20"/>
    </location>
</feature>
<dbReference type="Gene3D" id="3.40.50.80">
    <property type="entry name" value="Nucleotide-binding domain of ferredoxin-NADP reductase (FNR) module"/>
    <property type="match status" value="1"/>
</dbReference>
<evidence type="ECO:0000256" key="7">
    <source>
        <dbReference type="SAM" id="MobiDB-lite"/>
    </source>
</evidence>
<dbReference type="CDD" id="cd00207">
    <property type="entry name" value="fer2"/>
    <property type="match status" value="1"/>
</dbReference>
<keyword evidence="4" id="KW-0560">Oxidoreductase</keyword>
<keyword evidence="5" id="KW-0408">Iron</keyword>
<dbReference type="SUPFAM" id="SSF63380">
    <property type="entry name" value="Riboflavin synthase domain-like"/>
    <property type="match status" value="1"/>
</dbReference>
<reference evidence="10 11" key="1">
    <citation type="journal article" date="2018" name="Nat. Biotechnol.">
        <title>A standardized bacterial taxonomy based on genome phylogeny substantially revises the tree of life.</title>
        <authorList>
            <person name="Parks D.H."/>
            <person name="Chuvochina M."/>
            <person name="Waite D.W."/>
            <person name="Rinke C."/>
            <person name="Skarshewski A."/>
            <person name="Chaumeil P.A."/>
            <person name="Hugenholtz P."/>
        </authorList>
    </citation>
    <scope>NUCLEOTIDE SEQUENCE [LARGE SCALE GENOMIC DNA]</scope>
    <source>
        <strain evidence="10">UBA10378</strain>
    </source>
</reference>
<dbReference type="CDD" id="cd06185">
    <property type="entry name" value="PDR_like"/>
    <property type="match status" value="1"/>
</dbReference>
<dbReference type="Gene3D" id="2.40.30.10">
    <property type="entry name" value="Translation factors"/>
    <property type="match status" value="1"/>
</dbReference>